<evidence type="ECO:0000256" key="1">
    <source>
        <dbReference type="SAM" id="MobiDB-lite"/>
    </source>
</evidence>
<reference evidence="2 3" key="1">
    <citation type="submission" date="2016-03" db="EMBL/GenBank/DDBJ databases">
        <title>Whole genome sequencing of Grifola frondosa 9006-11.</title>
        <authorList>
            <person name="Min B."/>
            <person name="Park H."/>
            <person name="Kim J.-G."/>
            <person name="Cho H."/>
            <person name="Oh Y.-L."/>
            <person name="Kong W.-S."/>
            <person name="Choi I.-G."/>
        </authorList>
    </citation>
    <scope>NUCLEOTIDE SEQUENCE [LARGE SCALE GENOMIC DNA]</scope>
    <source>
        <strain evidence="2 3">9006-11</strain>
    </source>
</reference>
<feature type="compositionally biased region" description="Basic residues" evidence="1">
    <location>
        <begin position="53"/>
        <end position="66"/>
    </location>
</feature>
<sequence length="125" mass="14038">MTNPYYENYIWLRPLSVIVYTRDPEPGTAPRAVVPDGQNAQHAITEIPGPAPKRSRTSSRNPRRNPSRLQSLALVQRHESREARRPIERVICRQLPQGKRPRAGPSGTSLAAEELEEGMTYPAPC</sequence>
<dbReference type="AlphaFoldDB" id="A0A1C7MI21"/>
<accession>A0A1C7MI21</accession>
<comment type="caution">
    <text evidence="2">The sequence shown here is derived from an EMBL/GenBank/DDBJ whole genome shotgun (WGS) entry which is preliminary data.</text>
</comment>
<dbReference type="Proteomes" id="UP000092993">
    <property type="component" value="Unassembled WGS sequence"/>
</dbReference>
<gene>
    <name evidence="2" type="ORF">A0H81_03257</name>
</gene>
<dbReference type="EMBL" id="LUGG01000003">
    <property type="protein sequence ID" value="OBZ76492.1"/>
    <property type="molecule type" value="Genomic_DNA"/>
</dbReference>
<feature type="compositionally biased region" description="Basic and acidic residues" evidence="1">
    <location>
        <begin position="76"/>
        <end position="91"/>
    </location>
</feature>
<proteinExistence type="predicted"/>
<evidence type="ECO:0000313" key="2">
    <source>
        <dbReference type="EMBL" id="OBZ76492.1"/>
    </source>
</evidence>
<evidence type="ECO:0000313" key="3">
    <source>
        <dbReference type="Proteomes" id="UP000092993"/>
    </source>
</evidence>
<keyword evidence="3" id="KW-1185">Reference proteome</keyword>
<organism evidence="2 3">
    <name type="scientific">Grifola frondosa</name>
    <name type="common">Maitake</name>
    <name type="synonym">Polyporus frondosus</name>
    <dbReference type="NCBI Taxonomy" id="5627"/>
    <lineage>
        <taxon>Eukaryota</taxon>
        <taxon>Fungi</taxon>
        <taxon>Dikarya</taxon>
        <taxon>Basidiomycota</taxon>
        <taxon>Agaricomycotina</taxon>
        <taxon>Agaricomycetes</taxon>
        <taxon>Polyporales</taxon>
        <taxon>Grifolaceae</taxon>
        <taxon>Grifola</taxon>
    </lineage>
</organism>
<protein>
    <submittedName>
        <fullName evidence="2">Uncharacterized protein</fullName>
    </submittedName>
</protein>
<name>A0A1C7MI21_GRIFR</name>
<feature type="region of interest" description="Disordered" evidence="1">
    <location>
        <begin position="22"/>
        <end position="125"/>
    </location>
</feature>